<dbReference type="GO" id="GO:0017000">
    <property type="term" value="P:antibiotic biosynthetic process"/>
    <property type="evidence" value="ECO:0007669"/>
    <property type="project" value="UniProtKB-KW"/>
</dbReference>
<dbReference type="FunFam" id="3.30.300.30:FF:000010">
    <property type="entry name" value="Enterobactin synthetase component F"/>
    <property type="match status" value="1"/>
</dbReference>
<dbReference type="InterPro" id="IPR023213">
    <property type="entry name" value="CAT-like_dom_sf"/>
</dbReference>
<dbReference type="InterPro" id="IPR009081">
    <property type="entry name" value="PP-bd_ACP"/>
</dbReference>
<evidence type="ECO:0000313" key="12">
    <source>
        <dbReference type="Proteomes" id="UP000319432"/>
    </source>
</evidence>
<proteinExistence type="inferred from homology"/>
<dbReference type="InterPro" id="IPR025110">
    <property type="entry name" value="AMP-bd_C"/>
</dbReference>
<dbReference type="InterPro" id="IPR006162">
    <property type="entry name" value="Ppantetheine_attach_site"/>
</dbReference>
<dbReference type="GO" id="GO:0044550">
    <property type="term" value="P:secondary metabolite biosynthetic process"/>
    <property type="evidence" value="ECO:0007669"/>
    <property type="project" value="UniProtKB-ARBA"/>
</dbReference>
<evidence type="ECO:0000256" key="8">
    <source>
        <dbReference type="ARBA" id="ARBA00023268"/>
    </source>
</evidence>
<feature type="domain" description="Carrier" evidence="10">
    <location>
        <begin position="2031"/>
        <end position="2106"/>
    </location>
</feature>
<dbReference type="Gene3D" id="3.30.300.30">
    <property type="match status" value="2"/>
</dbReference>
<dbReference type="GO" id="GO:0005829">
    <property type="term" value="C:cytosol"/>
    <property type="evidence" value="ECO:0007669"/>
    <property type="project" value="TreeGrafter"/>
</dbReference>
<evidence type="ECO:0000256" key="3">
    <source>
        <dbReference type="ARBA" id="ARBA00022450"/>
    </source>
</evidence>
<dbReference type="InterPro" id="IPR000873">
    <property type="entry name" value="AMP-dep_synth/lig_dom"/>
</dbReference>
<dbReference type="FunFam" id="2.30.38.10:FF:000001">
    <property type="entry name" value="Non-ribosomal peptide synthetase PvdI"/>
    <property type="match status" value="2"/>
</dbReference>
<evidence type="ECO:0000256" key="5">
    <source>
        <dbReference type="ARBA" id="ARBA00022598"/>
    </source>
</evidence>
<dbReference type="InterPro" id="IPR010071">
    <property type="entry name" value="AA_adenyl_dom"/>
</dbReference>
<protein>
    <submittedName>
        <fullName evidence="11">Amino acid adenylation domain-containing protein</fullName>
    </submittedName>
</protein>
<dbReference type="Proteomes" id="UP000319432">
    <property type="component" value="Chromosome"/>
</dbReference>
<comment type="similarity">
    <text evidence="2">Belongs to the ATP-dependent AMP-binding enzyme family.</text>
</comment>
<dbReference type="PANTHER" id="PTHR45527:SF1">
    <property type="entry name" value="FATTY ACID SYNTHASE"/>
    <property type="match status" value="1"/>
</dbReference>
<dbReference type="SUPFAM" id="SSF47336">
    <property type="entry name" value="ACP-like"/>
    <property type="match status" value="2"/>
</dbReference>
<dbReference type="CDD" id="cd05930">
    <property type="entry name" value="A_NRPS"/>
    <property type="match status" value="1"/>
</dbReference>
<evidence type="ECO:0000256" key="6">
    <source>
        <dbReference type="ARBA" id="ARBA00022737"/>
    </source>
</evidence>
<evidence type="ECO:0000259" key="10">
    <source>
        <dbReference type="PROSITE" id="PS50075"/>
    </source>
</evidence>
<keyword evidence="6" id="KW-0677">Repeat</keyword>
<dbReference type="InterPro" id="IPR020806">
    <property type="entry name" value="PKS_PP-bd"/>
</dbReference>
<dbReference type="FunFam" id="3.40.50.980:FF:000001">
    <property type="entry name" value="Non-ribosomal peptide synthetase"/>
    <property type="match status" value="2"/>
</dbReference>
<dbReference type="Pfam" id="PF00550">
    <property type="entry name" value="PP-binding"/>
    <property type="match status" value="2"/>
</dbReference>
<evidence type="ECO:0000256" key="1">
    <source>
        <dbReference type="ARBA" id="ARBA00001957"/>
    </source>
</evidence>
<accession>A0A518VAI0</accession>
<dbReference type="FunFam" id="3.40.50.12780:FF:000012">
    <property type="entry name" value="Non-ribosomal peptide synthetase"/>
    <property type="match status" value="2"/>
</dbReference>
<evidence type="ECO:0000313" key="11">
    <source>
        <dbReference type="EMBL" id="QDX93983.1"/>
    </source>
</evidence>
<sequence>MASVYERETYPLTHPQKRIWFTEEFFPNTSISNIGGLINVQANQLDYELLEQAIQAFIQLNESIRLRIVLEEEYNEPQQYIAPYVKTSLPFYDFSGAVNTNNLYAWAQHQIETPLPLIDQDLFEIATIKVSEQQGYIFLKIHHIIADGTAYIQSVNQIMTLYTELVGGVDVLEATKVSIPASYTEYIQGELEYERSDRFAKDRAFWHEEFATRSEFMGLKMQDTSSVSTRGNRKRFIVPQELRKQAQTFCKEHNISFFTLFISVFHTYLSRMTGQTDITIGTNCYNRTQRKEKDMIGMLVSTMPFRVQGNADQNILSFIRSVAKKQTKLFRHQKYPYNKLVQEIRENHSDVNGLFSIYAGYQVLGFEQREGVRYIMEQLFTGHLTEEISLYIQEHPDKDILTIDIDYLCELYTEEELSVMTNHLLHLMKDAITNPDKRVADLQMITETEKEKLLMIFNPTPIPYPESQTVHQLFEEQAAKHPARSAVMFNEEQLTYSKLNEKANQLSRVLLKKGIGAEQLVAIMADRSLEMVIAVLAVLKAGGAYIPIDPTYPVERIRYMLEDSQVQVLLSQMHLMDTVMSDEGLAWTGSIIDLMDGHLYQGDASNLDLSVKPNDLAYLIYTSGTTGKPKGVMVEHRNYVNVSYAWRQAYKLDTFEIKLLQMASFSFDVFAGDLSRALFNGGQLIICPDDVRLDPPALYEVIMQHRVNIFEATPALVLPLIQYIYRNGLDISQMELLILGSDTCVVEDFRKLVDYFGDSMRIINSYGVTEATIDTSFFEGTADNLEYIGSIPVGKPLCNMTMYILDHHLQPQPIGVPGELYIGGAGVARGYLNNPELTIEKFINNPFIPDGKIYRTGDKACWMGDGNIQFLGRADQQVKVRGFRIEPGEVETGILVQPDIQEAVVLAQEDSQGVKYLCAYFVATREVKISELRDFLASELPSYLIPSHFVQLEKMPLTPNGKVDKRALPKPDISQIIGNKYVKPRNEAEAKLTRVWQDVLDIERIGIHDNFFEIGGHSLKANVLVSQIHKLLGVRLSLRYVFQYPTIAEMIPFLELSLKEVAVTLIEKETGLGVIQPVEKSDYYPLSAAQRRVLIMSQLEKVSISYNMPHVWKIDGHLNDERLEASLLALINRHESLRTRFVWMDGDPVQQIHETVDFCMVHRYASPEELNSIVDLFTQPFHLGQGPLFRAELVTYAKDKHLFMIDMHHIISDGVSIATLCDELSNLYAGADLPQLRIQYKDFAVWQQEFYRTEMMKAQESYWLQHLSGEVPVLQLSTDFLRPAEQSFQGDTVFFVTDAELSRNLHELTAHTGTTMYMILLAAFQVLLAKYSDQDDILVGTVSAGRSHNDLQSMVGMFLNTLVIRSYPVGEKTFATFLAEVKETSLHAFENQDYPFEELVKKLGVQRDLSRNPFFDVLFVMQNAETRSDLILGEALISSYPAGFDAAKFDLTFQVTEGGESLSFALNYCTKLFKRETIERMSTHFTQLIRAIVKNPHIHLADIDMLTDEEKEKLLVAYNPTPTPYPADKTIQQLFEEQAALIPDHVAVRFENHQLTYQELNERANQLARHLQTHGVTTESIVGIMVKRSLEMIIGILGVLKAGGAYLPLDPDYPQERIMYMLEDSGSKVLLTQTAFLQEEIPLLFRGDIILIDGEDICQQESSNLVECTTSDSLAYLIYTSGSTGKPKAVLIEHKAVHNFMLGMLDLIPFSNQSVILSLTSMSFDIFVLETLLPLTTGAEVIIATEEQQVSPSQITQLLRKHRVNLLQMTPSRMNMVINQTDGAMGLSDLEAILIGGEAFPKQLLTRLQQVTCARLFNMYGPTETTVWSSIHELTHATAVSIGRPIRNTKFYILNENQQIQPIGVAGELYIGGDGVARGYWNRADLTEERFILNPFVEGERLYRTGDRAMRLADGNVKHLGRTDDQVKIRGYRVELSEIEVMLLRHEAIHMAAITVQEETGQEKSLVAYYVSQEVISAAELRLLLMQTLPSYMIPAYFVHMEFFSLTPNGKINRNALPKPKQDPLHYDYAIPTNEMEVKLVVIWQELLGIEKVGVNQNFFELGGHSLLGIEMVERAKIVLQTEVALMDIFKFPTISTLSKHLGNNSVQSLEHSQVRADTRKESMRRMRQTRKHR</sequence>
<keyword evidence="8" id="KW-0511">Multifunctional enzyme</keyword>
<dbReference type="Gene3D" id="2.30.38.10">
    <property type="entry name" value="Luciferase, Domain 3"/>
    <property type="match status" value="2"/>
</dbReference>
<evidence type="ECO:0000256" key="7">
    <source>
        <dbReference type="ARBA" id="ARBA00023194"/>
    </source>
</evidence>
<dbReference type="OrthoDB" id="9765680at2"/>
<dbReference type="SMART" id="SM00823">
    <property type="entry name" value="PKS_PP"/>
    <property type="match status" value="2"/>
</dbReference>
<dbReference type="SUPFAM" id="SSF52777">
    <property type="entry name" value="CoA-dependent acyltransferases"/>
    <property type="match status" value="4"/>
</dbReference>
<dbReference type="GO" id="GO:0043041">
    <property type="term" value="P:amino acid activation for nonribosomal peptide biosynthetic process"/>
    <property type="evidence" value="ECO:0007669"/>
    <property type="project" value="TreeGrafter"/>
</dbReference>
<evidence type="ECO:0000256" key="2">
    <source>
        <dbReference type="ARBA" id="ARBA00006432"/>
    </source>
</evidence>
<dbReference type="PROSITE" id="PS00012">
    <property type="entry name" value="PHOSPHOPANTETHEINE"/>
    <property type="match status" value="1"/>
</dbReference>
<dbReference type="PANTHER" id="PTHR45527">
    <property type="entry name" value="NONRIBOSOMAL PEPTIDE SYNTHETASE"/>
    <property type="match status" value="1"/>
</dbReference>
<dbReference type="PROSITE" id="PS00455">
    <property type="entry name" value="AMP_BINDING"/>
    <property type="match status" value="2"/>
</dbReference>
<dbReference type="Gene3D" id="3.30.559.30">
    <property type="entry name" value="Nonribosomal peptide synthetase, condensation domain"/>
    <property type="match status" value="2"/>
</dbReference>
<dbReference type="Gene3D" id="3.30.559.10">
    <property type="entry name" value="Chloramphenicol acetyltransferase-like domain"/>
    <property type="match status" value="2"/>
</dbReference>
<dbReference type="GO" id="GO:0016874">
    <property type="term" value="F:ligase activity"/>
    <property type="evidence" value="ECO:0007669"/>
    <property type="project" value="UniProtKB-KW"/>
</dbReference>
<reference evidence="11 12" key="1">
    <citation type="submission" date="2018-11" db="EMBL/GenBank/DDBJ databases">
        <title>Phylogenetic determinants of toxin gene distribution in genomes of Brevibacillus laterosporus.</title>
        <authorList>
            <person name="Glare T.R."/>
            <person name="Durrant A."/>
            <person name="Berry C."/>
            <person name="Palma L."/>
            <person name="Ormskirk M."/>
            <person name="Cox M.O."/>
        </authorList>
    </citation>
    <scope>NUCLEOTIDE SEQUENCE [LARGE SCALE GENOMIC DNA]</scope>
    <source>
        <strain evidence="11 12">1821L</strain>
    </source>
</reference>
<evidence type="ECO:0000256" key="9">
    <source>
        <dbReference type="SAM" id="MobiDB-lite"/>
    </source>
</evidence>
<dbReference type="EMBL" id="CP033464">
    <property type="protein sequence ID" value="QDX93983.1"/>
    <property type="molecule type" value="Genomic_DNA"/>
</dbReference>
<evidence type="ECO:0000256" key="4">
    <source>
        <dbReference type="ARBA" id="ARBA00022553"/>
    </source>
</evidence>
<dbReference type="InterPro" id="IPR036736">
    <property type="entry name" value="ACP-like_sf"/>
</dbReference>
<dbReference type="GO" id="GO:0031177">
    <property type="term" value="F:phosphopantetheine binding"/>
    <property type="evidence" value="ECO:0007669"/>
    <property type="project" value="InterPro"/>
</dbReference>
<dbReference type="Pfam" id="PF00501">
    <property type="entry name" value="AMP-binding"/>
    <property type="match status" value="2"/>
</dbReference>
<dbReference type="InterPro" id="IPR045851">
    <property type="entry name" value="AMP-bd_C_sf"/>
</dbReference>
<keyword evidence="12" id="KW-1185">Reference proteome</keyword>
<comment type="cofactor">
    <cofactor evidence="1">
        <name>pantetheine 4'-phosphate</name>
        <dbReference type="ChEBI" id="CHEBI:47942"/>
    </cofactor>
</comment>
<feature type="domain" description="Carrier" evidence="10">
    <location>
        <begin position="983"/>
        <end position="1058"/>
    </location>
</feature>
<dbReference type="Pfam" id="PF13193">
    <property type="entry name" value="AMP-binding_C"/>
    <property type="match status" value="1"/>
</dbReference>
<dbReference type="CDD" id="cd19531">
    <property type="entry name" value="LCL_NRPS-like"/>
    <property type="match status" value="1"/>
</dbReference>
<organism evidence="11 12">
    <name type="scientific">Brevibacillus laterosporus</name>
    <name type="common">Bacillus laterosporus</name>
    <dbReference type="NCBI Taxonomy" id="1465"/>
    <lineage>
        <taxon>Bacteria</taxon>
        <taxon>Bacillati</taxon>
        <taxon>Bacillota</taxon>
        <taxon>Bacilli</taxon>
        <taxon>Bacillales</taxon>
        <taxon>Paenibacillaceae</taxon>
        <taxon>Brevibacillus</taxon>
    </lineage>
</organism>
<dbReference type="NCBIfam" id="TIGR01733">
    <property type="entry name" value="AA-adenyl-dom"/>
    <property type="match status" value="2"/>
</dbReference>
<keyword evidence="5" id="KW-0436">Ligase</keyword>
<dbReference type="Gene3D" id="1.10.1200.10">
    <property type="entry name" value="ACP-like"/>
    <property type="match status" value="2"/>
</dbReference>
<dbReference type="InterPro" id="IPR020459">
    <property type="entry name" value="AMP-binding"/>
</dbReference>
<dbReference type="Pfam" id="PF00668">
    <property type="entry name" value="Condensation"/>
    <property type="match status" value="2"/>
</dbReference>
<feature type="compositionally biased region" description="Basic and acidic residues" evidence="9">
    <location>
        <begin position="2113"/>
        <end position="2125"/>
    </location>
</feature>
<dbReference type="GO" id="GO:0008610">
    <property type="term" value="P:lipid biosynthetic process"/>
    <property type="evidence" value="ECO:0007669"/>
    <property type="project" value="UniProtKB-ARBA"/>
</dbReference>
<dbReference type="PRINTS" id="PR00154">
    <property type="entry name" value="AMPBINDING"/>
</dbReference>
<keyword evidence="3" id="KW-0596">Phosphopantetheine</keyword>
<dbReference type="PROSITE" id="PS50075">
    <property type="entry name" value="CARRIER"/>
    <property type="match status" value="2"/>
</dbReference>
<feature type="region of interest" description="Disordered" evidence="9">
    <location>
        <begin position="2109"/>
        <end position="2134"/>
    </location>
</feature>
<dbReference type="InterPro" id="IPR001242">
    <property type="entry name" value="Condensation_dom"/>
</dbReference>
<dbReference type="SUPFAM" id="SSF56801">
    <property type="entry name" value="Acetyl-CoA synthetase-like"/>
    <property type="match status" value="2"/>
</dbReference>
<dbReference type="InterPro" id="IPR020845">
    <property type="entry name" value="AMP-binding_CS"/>
</dbReference>
<dbReference type="NCBIfam" id="NF003417">
    <property type="entry name" value="PRK04813.1"/>
    <property type="match status" value="2"/>
</dbReference>
<keyword evidence="7" id="KW-0045">Antibiotic biosynthesis</keyword>
<dbReference type="FunFam" id="1.10.1200.10:FF:000005">
    <property type="entry name" value="Nonribosomal peptide synthetase 1"/>
    <property type="match status" value="1"/>
</dbReference>
<dbReference type="Gene3D" id="3.40.50.980">
    <property type="match status" value="4"/>
</dbReference>
<gene>
    <name evidence="11" type="ORF">EEL30_17805</name>
</gene>
<name>A0A518VAI0_BRELA</name>
<keyword evidence="4" id="KW-0597">Phosphoprotein</keyword>